<keyword evidence="9" id="KW-1133">Transmembrane helix</keyword>
<keyword evidence="9" id="KW-0472">Membrane</keyword>
<keyword evidence="9" id="KW-0812">Transmembrane</keyword>
<dbReference type="PANTHER" id="PTHR44936:SF10">
    <property type="entry name" value="SENSOR PROTEIN RSTB"/>
    <property type="match status" value="1"/>
</dbReference>
<comment type="catalytic activity">
    <reaction evidence="1">
        <text>ATP + protein L-histidine = ADP + protein N-phospho-L-histidine.</text>
        <dbReference type="EC" id="2.7.13.3"/>
    </reaction>
</comment>
<evidence type="ECO:0000256" key="3">
    <source>
        <dbReference type="ARBA" id="ARBA00012438"/>
    </source>
</evidence>
<dbReference type="AlphaFoldDB" id="A0A919AM34"/>
<dbReference type="SMART" id="SM00387">
    <property type="entry name" value="HATPase_c"/>
    <property type="match status" value="1"/>
</dbReference>
<sequence>MVEVVVYVPLIATFRQTYLEENLVAAQIAGLSLEEAPGNNVSPELEQELLETAGVISVVMRREDRSLMLGFDRMPDGVNAVYDLQQPALGMLIADAFATLNAKGERIIRVVGSPALSGTRYVEITLDEMDLYQSLKAYSNNILIISLVVSIFTGVLVYLSLHWLLVRPMRRVKESIVTFRRNPEGKNKARIDCKRRDEIGVVERELARMQQELRSNLQQKTKLAELGEAVSKINHDLRNILATAQLATGALERVEHPGVQKASTRLVNAVSRAISLCERTLRHGSVEDPEPEKEDIPLFGLVMDVIDSLGIPDEKHFTFQANIDEDLQIYADPQQLHRVLLNLIRNARDVQGEDGNIAVSAMADDTGTVHMEIADKGPGIPDSVRPNLFKPFMTSNRAGGTGLGLAIARDIVLAHGGQIGLKSSDETGTVFAICIPGRDM</sequence>
<dbReference type="GO" id="GO:0004673">
    <property type="term" value="F:protein histidine kinase activity"/>
    <property type="evidence" value="ECO:0007669"/>
    <property type="project" value="UniProtKB-EC"/>
</dbReference>
<dbReference type="Pfam" id="PF02518">
    <property type="entry name" value="HATPase_c"/>
    <property type="match status" value="1"/>
</dbReference>
<dbReference type="GO" id="GO:0016020">
    <property type="term" value="C:membrane"/>
    <property type="evidence" value="ECO:0007669"/>
    <property type="project" value="UniProtKB-SubCell"/>
</dbReference>
<dbReference type="SMART" id="SM00304">
    <property type="entry name" value="HAMP"/>
    <property type="match status" value="1"/>
</dbReference>
<keyword evidence="7" id="KW-0418">Kinase</keyword>
<protein>
    <recommendedName>
        <fullName evidence="3">histidine kinase</fullName>
        <ecNumber evidence="3">2.7.13.3</ecNumber>
    </recommendedName>
</protein>
<organism evidence="12 13">
    <name type="scientific">Kordiimonas sediminis</name>
    <dbReference type="NCBI Taxonomy" id="1735581"/>
    <lineage>
        <taxon>Bacteria</taxon>
        <taxon>Pseudomonadati</taxon>
        <taxon>Pseudomonadota</taxon>
        <taxon>Alphaproteobacteria</taxon>
        <taxon>Kordiimonadales</taxon>
        <taxon>Kordiimonadaceae</taxon>
        <taxon>Kordiimonas</taxon>
    </lineage>
</organism>
<dbReference type="GO" id="GO:0005524">
    <property type="term" value="F:ATP binding"/>
    <property type="evidence" value="ECO:0007669"/>
    <property type="project" value="UniProtKB-KW"/>
</dbReference>
<keyword evidence="4" id="KW-0597">Phosphoprotein</keyword>
<keyword evidence="5" id="KW-0808">Transferase</keyword>
<evidence type="ECO:0000256" key="1">
    <source>
        <dbReference type="ARBA" id="ARBA00000085"/>
    </source>
</evidence>
<dbReference type="Proteomes" id="UP000630923">
    <property type="component" value="Unassembled WGS sequence"/>
</dbReference>
<evidence type="ECO:0000259" key="11">
    <source>
        <dbReference type="PROSITE" id="PS50885"/>
    </source>
</evidence>
<evidence type="ECO:0000256" key="5">
    <source>
        <dbReference type="ARBA" id="ARBA00022679"/>
    </source>
</evidence>
<comment type="caution">
    <text evidence="12">The sequence shown here is derived from an EMBL/GenBank/DDBJ whole genome shotgun (WGS) entry which is preliminary data.</text>
</comment>
<dbReference type="PRINTS" id="PR00344">
    <property type="entry name" value="BCTRLSENSOR"/>
</dbReference>
<dbReference type="InterPro" id="IPR004358">
    <property type="entry name" value="Sig_transdc_His_kin-like_C"/>
</dbReference>
<evidence type="ECO:0000313" key="12">
    <source>
        <dbReference type="EMBL" id="GHF12418.1"/>
    </source>
</evidence>
<dbReference type="EC" id="2.7.13.3" evidence="3"/>
<comment type="subcellular location">
    <subcellularLocation>
        <location evidence="2">Membrane</location>
    </subcellularLocation>
</comment>
<dbReference type="InterPro" id="IPR003594">
    <property type="entry name" value="HATPase_dom"/>
</dbReference>
<gene>
    <name evidence="12" type="ORF">GCM10017044_02960</name>
</gene>
<accession>A0A919AM34</accession>
<proteinExistence type="predicted"/>
<evidence type="ECO:0000256" key="6">
    <source>
        <dbReference type="ARBA" id="ARBA00022741"/>
    </source>
</evidence>
<dbReference type="EMBL" id="BNCI01000001">
    <property type="protein sequence ID" value="GHF12418.1"/>
    <property type="molecule type" value="Genomic_DNA"/>
</dbReference>
<dbReference type="InterPro" id="IPR036890">
    <property type="entry name" value="HATPase_C_sf"/>
</dbReference>
<evidence type="ECO:0000256" key="8">
    <source>
        <dbReference type="ARBA" id="ARBA00022840"/>
    </source>
</evidence>
<dbReference type="Gene3D" id="6.10.340.10">
    <property type="match status" value="1"/>
</dbReference>
<evidence type="ECO:0000256" key="9">
    <source>
        <dbReference type="SAM" id="Phobius"/>
    </source>
</evidence>
<dbReference type="InterPro" id="IPR003660">
    <property type="entry name" value="HAMP_dom"/>
</dbReference>
<dbReference type="InterPro" id="IPR050980">
    <property type="entry name" value="2C_sensor_his_kinase"/>
</dbReference>
<evidence type="ECO:0000259" key="10">
    <source>
        <dbReference type="PROSITE" id="PS50109"/>
    </source>
</evidence>
<keyword evidence="13" id="KW-1185">Reference proteome</keyword>
<feature type="domain" description="Histidine kinase" evidence="10">
    <location>
        <begin position="232"/>
        <end position="439"/>
    </location>
</feature>
<evidence type="ECO:0000256" key="7">
    <source>
        <dbReference type="ARBA" id="ARBA00022777"/>
    </source>
</evidence>
<keyword evidence="8" id="KW-0067">ATP-binding</keyword>
<dbReference type="SUPFAM" id="SSF55874">
    <property type="entry name" value="ATPase domain of HSP90 chaperone/DNA topoisomerase II/histidine kinase"/>
    <property type="match status" value="1"/>
</dbReference>
<keyword evidence="6" id="KW-0547">Nucleotide-binding</keyword>
<evidence type="ECO:0000256" key="4">
    <source>
        <dbReference type="ARBA" id="ARBA00022553"/>
    </source>
</evidence>
<evidence type="ECO:0000256" key="2">
    <source>
        <dbReference type="ARBA" id="ARBA00004370"/>
    </source>
</evidence>
<dbReference type="PROSITE" id="PS50109">
    <property type="entry name" value="HIS_KIN"/>
    <property type="match status" value="1"/>
</dbReference>
<reference evidence="12" key="1">
    <citation type="journal article" date="2014" name="Int. J. Syst. Evol. Microbiol.">
        <title>Complete genome sequence of Corynebacterium casei LMG S-19264T (=DSM 44701T), isolated from a smear-ripened cheese.</title>
        <authorList>
            <consortium name="US DOE Joint Genome Institute (JGI-PGF)"/>
            <person name="Walter F."/>
            <person name="Albersmeier A."/>
            <person name="Kalinowski J."/>
            <person name="Ruckert C."/>
        </authorList>
    </citation>
    <scope>NUCLEOTIDE SEQUENCE</scope>
    <source>
        <strain evidence="12">KCTC 42590</strain>
    </source>
</reference>
<name>A0A919AM34_9PROT</name>
<evidence type="ECO:0000313" key="13">
    <source>
        <dbReference type="Proteomes" id="UP000630923"/>
    </source>
</evidence>
<dbReference type="CDD" id="cd00075">
    <property type="entry name" value="HATPase"/>
    <property type="match status" value="1"/>
</dbReference>
<feature type="transmembrane region" description="Helical" evidence="9">
    <location>
        <begin position="142"/>
        <end position="166"/>
    </location>
</feature>
<dbReference type="GO" id="GO:0007165">
    <property type="term" value="P:signal transduction"/>
    <property type="evidence" value="ECO:0007669"/>
    <property type="project" value="InterPro"/>
</dbReference>
<dbReference type="PANTHER" id="PTHR44936">
    <property type="entry name" value="SENSOR PROTEIN CREC"/>
    <property type="match status" value="1"/>
</dbReference>
<reference evidence="12" key="2">
    <citation type="submission" date="2020-09" db="EMBL/GenBank/DDBJ databases">
        <authorList>
            <person name="Sun Q."/>
            <person name="Kim S."/>
        </authorList>
    </citation>
    <scope>NUCLEOTIDE SEQUENCE</scope>
    <source>
        <strain evidence="12">KCTC 42590</strain>
    </source>
</reference>
<dbReference type="InterPro" id="IPR005467">
    <property type="entry name" value="His_kinase_dom"/>
</dbReference>
<feature type="domain" description="HAMP" evidence="11">
    <location>
        <begin position="163"/>
        <end position="218"/>
    </location>
</feature>
<dbReference type="PROSITE" id="PS50885">
    <property type="entry name" value="HAMP"/>
    <property type="match status" value="1"/>
</dbReference>
<dbReference type="Gene3D" id="3.30.565.10">
    <property type="entry name" value="Histidine kinase-like ATPase, C-terminal domain"/>
    <property type="match status" value="1"/>
</dbReference>